<protein>
    <recommendedName>
        <fullName evidence="4">RNI-like protein</fullName>
    </recommendedName>
</protein>
<feature type="region of interest" description="Disordered" evidence="1">
    <location>
        <begin position="732"/>
        <end position="752"/>
    </location>
</feature>
<feature type="compositionally biased region" description="Low complexity" evidence="1">
    <location>
        <begin position="790"/>
        <end position="800"/>
    </location>
</feature>
<dbReference type="InterPro" id="IPR006553">
    <property type="entry name" value="Leu-rich_rpt_Cys-con_subtyp"/>
</dbReference>
<dbReference type="SMART" id="SM00367">
    <property type="entry name" value="LRR_CC"/>
    <property type="match status" value="4"/>
</dbReference>
<feature type="compositionally biased region" description="Polar residues" evidence="1">
    <location>
        <begin position="828"/>
        <end position="840"/>
    </location>
</feature>
<feature type="compositionally biased region" description="Low complexity" evidence="1">
    <location>
        <begin position="841"/>
        <end position="854"/>
    </location>
</feature>
<dbReference type="InterPro" id="IPR001611">
    <property type="entry name" value="Leu-rich_rpt"/>
</dbReference>
<dbReference type="InterPro" id="IPR032675">
    <property type="entry name" value="LRR_dom_sf"/>
</dbReference>
<dbReference type="Proteomes" id="UP000193642">
    <property type="component" value="Unassembled WGS sequence"/>
</dbReference>
<evidence type="ECO:0000313" key="3">
    <source>
        <dbReference type="Proteomes" id="UP000193642"/>
    </source>
</evidence>
<dbReference type="STRING" id="329046.A0A1Y2CWQ1"/>
<dbReference type="PANTHER" id="PTHR13318">
    <property type="entry name" value="PARTNER OF PAIRED, ISOFORM B-RELATED"/>
    <property type="match status" value="1"/>
</dbReference>
<feature type="region of interest" description="Disordered" evidence="1">
    <location>
        <begin position="458"/>
        <end position="486"/>
    </location>
</feature>
<feature type="compositionally biased region" description="Basic residues" evidence="1">
    <location>
        <begin position="475"/>
        <end position="485"/>
    </location>
</feature>
<name>A0A1Y2CWQ1_9FUNG</name>
<dbReference type="EMBL" id="MCGO01000005">
    <property type="protein sequence ID" value="ORY51459.1"/>
    <property type="molecule type" value="Genomic_DNA"/>
</dbReference>
<feature type="region of interest" description="Disordered" evidence="1">
    <location>
        <begin position="961"/>
        <end position="998"/>
    </location>
</feature>
<dbReference type="GO" id="GO:0019005">
    <property type="term" value="C:SCF ubiquitin ligase complex"/>
    <property type="evidence" value="ECO:0007669"/>
    <property type="project" value="TreeGrafter"/>
</dbReference>
<dbReference type="OrthoDB" id="10257471at2759"/>
<comment type="caution">
    <text evidence="2">The sequence shown here is derived from an EMBL/GenBank/DDBJ whole genome shotgun (WGS) entry which is preliminary data.</text>
</comment>
<feature type="compositionally biased region" description="Low complexity" evidence="1">
    <location>
        <begin position="963"/>
        <end position="984"/>
    </location>
</feature>
<dbReference type="AlphaFoldDB" id="A0A1Y2CWQ1"/>
<evidence type="ECO:0000313" key="2">
    <source>
        <dbReference type="EMBL" id="ORY51459.1"/>
    </source>
</evidence>
<gene>
    <name evidence="2" type="ORF">BCR33DRAFT_455320</name>
</gene>
<evidence type="ECO:0008006" key="4">
    <source>
        <dbReference type="Google" id="ProtNLM"/>
    </source>
</evidence>
<keyword evidence="3" id="KW-1185">Reference proteome</keyword>
<feature type="region of interest" description="Disordered" evidence="1">
    <location>
        <begin position="790"/>
        <end position="888"/>
    </location>
</feature>
<dbReference type="PANTHER" id="PTHR13318:SF95">
    <property type="entry name" value="F-BOX PROTEIN YLR352W"/>
    <property type="match status" value="1"/>
</dbReference>
<feature type="region of interest" description="Disordered" evidence="1">
    <location>
        <begin position="509"/>
        <end position="549"/>
    </location>
</feature>
<dbReference type="GO" id="GO:0031146">
    <property type="term" value="P:SCF-dependent proteasomal ubiquitin-dependent protein catabolic process"/>
    <property type="evidence" value="ECO:0007669"/>
    <property type="project" value="TreeGrafter"/>
</dbReference>
<dbReference type="SUPFAM" id="SSF52047">
    <property type="entry name" value="RNI-like"/>
    <property type="match status" value="1"/>
</dbReference>
<reference evidence="2 3" key="1">
    <citation type="submission" date="2016-07" db="EMBL/GenBank/DDBJ databases">
        <title>Pervasive Adenine N6-methylation of Active Genes in Fungi.</title>
        <authorList>
            <consortium name="DOE Joint Genome Institute"/>
            <person name="Mondo S.J."/>
            <person name="Dannebaum R.O."/>
            <person name="Kuo R.C."/>
            <person name="Labutti K."/>
            <person name="Haridas S."/>
            <person name="Kuo A."/>
            <person name="Salamov A."/>
            <person name="Ahrendt S.R."/>
            <person name="Lipzen A."/>
            <person name="Sullivan W."/>
            <person name="Andreopoulos W.B."/>
            <person name="Clum A."/>
            <person name="Lindquist E."/>
            <person name="Daum C."/>
            <person name="Ramamoorthy G.K."/>
            <person name="Gryganskyi A."/>
            <person name="Culley D."/>
            <person name="Magnuson J.K."/>
            <person name="James T.Y."/>
            <person name="O'Malley M.A."/>
            <person name="Stajich J.E."/>
            <person name="Spatafora J.W."/>
            <person name="Visel A."/>
            <person name="Grigoriev I.V."/>
        </authorList>
    </citation>
    <scope>NUCLEOTIDE SEQUENCE [LARGE SCALE GENOMIC DNA]</scope>
    <source>
        <strain evidence="2 3">JEL800</strain>
    </source>
</reference>
<evidence type="ECO:0000256" key="1">
    <source>
        <dbReference type="SAM" id="MobiDB-lite"/>
    </source>
</evidence>
<feature type="region of interest" description="Disordered" evidence="1">
    <location>
        <begin position="606"/>
        <end position="625"/>
    </location>
</feature>
<dbReference type="Gene3D" id="3.80.10.10">
    <property type="entry name" value="Ribonuclease Inhibitor"/>
    <property type="match status" value="2"/>
</dbReference>
<dbReference type="Pfam" id="PF13516">
    <property type="entry name" value="LRR_6"/>
    <property type="match status" value="1"/>
</dbReference>
<feature type="compositionally biased region" description="Polar residues" evidence="1">
    <location>
        <begin position="464"/>
        <end position="474"/>
    </location>
</feature>
<accession>A0A1Y2CWQ1</accession>
<feature type="compositionally biased region" description="Polar residues" evidence="1">
    <location>
        <begin position="610"/>
        <end position="619"/>
    </location>
</feature>
<organism evidence="2 3">
    <name type="scientific">Rhizoclosmatium globosum</name>
    <dbReference type="NCBI Taxonomy" id="329046"/>
    <lineage>
        <taxon>Eukaryota</taxon>
        <taxon>Fungi</taxon>
        <taxon>Fungi incertae sedis</taxon>
        <taxon>Chytridiomycota</taxon>
        <taxon>Chytridiomycota incertae sedis</taxon>
        <taxon>Chytridiomycetes</taxon>
        <taxon>Chytridiales</taxon>
        <taxon>Chytriomycetaceae</taxon>
        <taxon>Rhizoclosmatium</taxon>
    </lineage>
</organism>
<sequence>MSSNEGYIGAVYRLPMAAVQRIGVFMGSGGDRTKAAGRDLVKLALVHRTWTSAALSALYRCPPLTNSDSFERLLAALALDKYAALVTELDLCGAAADNVMIGDLDGALQLTKNSLRILRLGSVFHMSNMIVQSIATHCEHLMQLELPGCPVSDAFIPLLAKRCSKLLRLDAAFTNLSVGSLVPIVKFAGAMLELDLSECREPEPGLDLAIMPDIRRPLKFLNLRNTQITNPLLSFTISHCPFLEILILESCSKITDESLSPLFSSCPHLRSLDISFCDAVTDTTINAITRHATTIYPETPNLEELYLSGCDLITPLAIHKMVSKTKKLEMLVLDGCELVCSSYVKEYAVEGGDDLECTLEKDGLTRLAKRPVEGDNGADPTAGMLSPPMSPVMQMQHMMSDLKVEVSYGNQSVLGNLAKVGRTESGFAKVAMLKSPELQPASLSNAFMSMDEKEAAEYKALQESAANSSSTGTRRQSKTLRHRKSLLGLSARADEEDVDELQEALKHERAEKIKEKRRSGGNMLSAEYGSTGSGGSMRSTPQHSSPSLSQVDLHEKFLAAANFPRPESSLSLNAAGSLQSVAEEDDDTASKQAAFLAAAAAKGLKISAPTPGSSEQSPRTIKKRPSSILRADVAAFIPVTSPNAESAALNDEPAYVAPPPANKDMEPKRRISVGIPSGPPPPDGRTASWNAPVGIAPNPVVASVAAPPMITTPTGETGVLLFSGRASRMSMNRESASTPTPVAPPTGGVEGEEAPVVIASGRRRRGTSTSILEDSKTAAAVAAFTAPGPGLQYQQQQQQPPQIPSSTLPSWATAPVPPPVTTQPSSWGTDPTVWNNPAQLTSASSTWSSTPAASQQFADPWAPRSNTPLPSQQGPKGEPATSVLGPAPVINSMDPWAAPPASALNAVNPPSTIVNSAASGINTWQKPGPPSNVAVPPPRPAAVSARFGSLGSAGMVSNMMSTPPGLLANPPGLGALQQQQQQQQRVSPPPATGGEKSETGFVYSVQNRGRLLLKLKIETKIGGEQMLAVHEYDDPQQLATEFVNYWELQAFKDPLVRLIAVRKTNVLRNRGAMNA</sequence>
<proteinExistence type="predicted"/>
<feature type="compositionally biased region" description="Polar residues" evidence="1">
    <location>
        <begin position="864"/>
        <end position="874"/>
    </location>
</feature>